<accession>A0ABP5G3Y8</accession>
<comment type="caution">
    <text evidence="1">The sequence shown here is derived from an EMBL/GenBank/DDBJ whole genome shotgun (WGS) entry which is preliminary data.</text>
</comment>
<organism evidence="1 2">
    <name type="scientific">Streptomyces cheonanensis</name>
    <dbReference type="NCBI Taxonomy" id="312720"/>
    <lineage>
        <taxon>Bacteria</taxon>
        <taxon>Bacillati</taxon>
        <taxon>Actinomycetota</taxon>
        <taxon>Actinomycetes</taxon>
        <taxon>Kitasatosporales</taxon>
        <taxon>Streptomycetaceae</taxon>
        <taxon>Streptomyces</taxon>
    </lineage>
</organism>
<sequence length="507" mass="54928">MHLASAVKDCPYTLSLWATNTGFLITPPAGSDQCPWLMGFSQPDVCSVNGVRGRSGRKTSRRVPDRQPEISGCVDSPRTKPEGYREVVEVNDTLRVRMAEVGLTQTGLADSVNAALQRAGYEGTVSDRTVRNWLTGKTRWPHRRQREALEEVFDCPIIRLGFAQRDGSQAPPEVDPMLRRRFISVSAGAALSATSSPARAARSHVGMSDVERLLAKFAVIIASDHRYGGKLTIENQASALAGEALALQGRGTASQRVRNALYGCAASFTSSAMWAAIDGRRFAAAQRHFDRASSLAAMSGDGGIQFRIWSHAGSLYRHMDRPSDALAANDVARSLSITRRDPMFASLGHARHAAIHGLTGDHRAVRQSLAHAQEALIKADAEAQRPMWISAFYDQAELESLALAAYLALGDYEKAEAHAHRSLAALRPTMQRSEAIAKARLAQAQLGQGDLEPAVATAMSIPKNPAGQHPRIGNMLHNFGNALRITAPTSPLTQAWDDYVHSSEGTR</sequence>
<proteinExistence type="predicted"/>
<dbReference type="InterPro" id="IPR011990">
    <property type="entry name" value="TPR-like_helical_dom_sf"/>
</dbReference>
<reference evidence="2" key="1">
    <citation type="journal article" date="2019" name="Int. J. Syst. Evol. Microbiol.">
        <title>The Global Catalogue of Microorganisms (GCM) 10K type strain sequencing project: providing services to taxonomists for standard genome sequencing and annotation.</title>
        <authorList>
            <consortium name="The Broad Institute Genomics Platform"/>
            <consortium name="The Broad Institute Genome Sequencing Center for Infectious Disease"/>
            <person name="Wu L."/>
            <person name="Ma J."/>
        </authorList>
    </citation>
    <scope>NUCLEOTIDE SEQUENCE [LARGE SCALE GENOMIC DNA]</scope>
    <source>
        <strain evidence="2">JCM 14549</strain>
    </source>
</reference>
<keyword evidence="2" id="KW-1185">Reference proteome</keyword>
<name>A0ABP5G3Y8_9ACTN</name>
<dbReference type="Gene3D" id="1.25.40.10">
    <property type="entry name" value="Tetratricopeptide repeat domain"/>
    <property type="match status" value="1"/>
</dbReference>
<gene>
    <name evidence="1" type="ORF">GCM10009757_00390</name>
</gene>
<dbReference type="EMBL" id="BAAANQ010000001">
    <property type="protein sequence ID" value="GAA2039410.1"/>
    <property type="molecule type" value="Genomic_DNA"/>
</dbReference>
<dbReference type="Proteomes" id="UP001403094">
    <property type="component" value="Unassembled WGS sequence"/>
</dbReference>
<protein>
    <recommendedName>
        <fullName evidence="3">XRE family transcriptional regulator</fullName>
    </recommendedName>
</protein>
<dbReference type="SUPFAM" id="SSF48452">
    <property type="entry name" value="TPR-like"/>
    <property type="match status" value="1"/>
</dbReference>
<evidence type="ECO:0000313" key="2">
    <source>
        <dbReference type="Proteomes" id="UP001403094"/>
    </source>
</evidence>
<evidence type="ECO:0008006" key="3">
    <source>
        <dbReference type="Google" id="ProtNLM"/>
    </source>
</evidence>
<evidence type="ECO:0000313" key="1">
    <source>
        <dbReference type="EMBL" id="GAA2039410.1"/>
    </source>
</evidence>